<sequence length="134" mass="14433">MTPPLFAPNLFVLHSAPNPAIFSAVTPVLSCGLSRICHVKLVKFRQLIPLGATVADCPMHKLASNFRIAFPSSTSTQTSVPALTKARLSNFASFQSGRFPNPRLLLQLVQRGCHVELGRPACSVLSALTSVEHL</sequence>
<name>A0A0F7UTE5_TOXGV</name>
<reference evidence="1" key="1">
    <citation type="journal article" date="2015" name="PLoS ONE">
        <title>Comprehensive Evaluation of Toxoplasma gondii VEG and Neospora caninum LIV Genomes with Tachyzoite Stage Transcriptome and Proteome Defines Novel Transcript Features.</title>
        <authorList>
            <person name="Ramaprasad A."/>
            <person name="Mourier T."/>
            <person name="Naeem R."/>
            <person name="Malas T.B."/>
            <person name="Moussa E."/>
            <person name="Panigrahi A."/>
            <person name="Vermont S.J."/>
            <person name="Otto T.D."/>
            <person name="Wastling J."/>
            <person name="Pain A."/>
        </authorList>
    </citation>
    <scope>NUCLEOTIDE SEQUENCE</scope>
    <source>
        <strain evidence="1">VEG</strain>
    </source>
</reference>
<evidence type="ECO:0000313" key="1">
    <source>
        <dbReference type="EMBL" id="CEL72322.1"/>
    </source>
</evidence>
<protein>
    <submittedName>
        <fullName evidence="1">Uncharacterized protein</fullName>
    </submittedName>
</protein>
<proteinExistence type="predicted"/>
<gene>
    <name evidence="1" type="ORF">BN1205_057960</name>
</gene>
<dbReference type="EMBL" id="LN714492">
    <property type="protein sequence ID" value="CEL72322.1"/>
    <property type="molecule type" value="Genomic_DNA"/>
</dbReference>
<accession>A0A0F7UTE5</accession>
<organism evidence="1">
    <name type="scientific">Toxoplasma gondii (strain ATCC 50861 / VEG)</name>
    <dbReference type="NCBI Taxonomy" id="432359"/>
    <lineage>
        <taxon>Eukaryota</taxon>
        <taxon>Sar</taxon>
        <taxon>Alveolata</taxon>
        <taxon>Apicomplexa</taxon>
        <taxon>Conoidasida</taxon>
        <taxon>Coccidia</taxon>
        <taxon>Eucoccidiorida</taxon>
        <taxon>Eimeriorina</taxon>
        <taxon>Sarcocystidae</taxon>
        <taxon>Toxoplasma</taxon>
    </lineage>
</organism>
<dbReference type="AlphaFoldDB" id="A0A0F7UTE5"/>